<keyword evidence="4" id="KW-0479">Metal-binding</keyword>
<evidence type="ECO:0000256" key="2">
    <source>
        <dbReference type="ARBA" id="ARBA00022485"/>
    </source>
</evidence>
<dbReference type="SFLD" id="SFLDG01091">
    <property type="entry name" value="uncharacterized_CHP01210-like"/>
    <property type="match status" value="1"/>
</dbReference>
<accession>A0A1G9R597</accession>
<keyword evidence="3" id="KW-0949">S-adenosyl-L-methionine</keyword>
<keyword evidence="5" id="KW-0408">Iron</keyword>
<name>A0A1G9R597_9FIRM</name>
<protein>
    <recommendedName>
        <fullName evidence="7">Radical SAM core domain-containing protein</fullName>
    </recommendedName>
</protein>
<dbReference type="PANTHER" id="PTHR11135">
    <property type="entry name" value="HISTONE ACETYLTRANSFERASE-RELATED"/>
    <property type="match status" value="1"/>
</dbReference>
<dbReference type="Pfam" id="PF04055">
    <property type="entry name" value="Radical_SAM"/>
    <property type="match status" value="1"/>
</dbReference>
<dbReference type="SFLD" id="SFLDG01086">
    <property type="entry name" value="elongater_protein-like"/>
    <property type="match status" value="1"/>
</dbReference>
<dbReference type="AlphaFoldDB" id="A0A1G9R597"/>
<evidence type="ECO:0000259" key="7">
    <source>
        <dbReference type="PROSITE" id="PS51918"/>
    </source>
</evidence>
<dbReference type="PANTHER" id="PTHR11135:SF1">
    <property type="entry name" value="PROTEIN YHCC"/>
    <property type="match status" value="1"/>
</dbReference>
<evidence type="ECO:0000256" key="5">
    <source>
        <dbReference type="ARBA" id="ARBA00023004"/>
    </source>
</evidence>
<feature type="domain" description="Radical SAM core" evidence="7">
    <location>
        <begin position="14"/>
        <end position="258"/>
    </location>
</feature>
<dbReference type="RefSeq" id="WP_089761242.1">
    <property type="nucleotide sequence ID" value="NZ_FNGO01000020.1"/>
</dbReference>
<dbReference type="GO" id="GO:0003824">
    <property type="term" value="F:catalytic activity"/>
    <property type="evidence" value="ECO:0007669"/>
    <property type="project" value="InterPro"/>
</dbReference>
<dbReference type="GO" id="GO:0051539">
    <property type="term" value="F:4 iron, 4 sulfur cluster binding"/>
    <property type="evidence" value="ECO:0007669"/>
    <property type="project" value="UniProtKB-KW"/>
</dbReference>
<dbReference type="SUPFAM" id="SSF102114">
    <property type="entry name" value="Radical SAM enzymes"/>
    <property type="match status" value="1"/>
</dbReference>
<evidence type="ECO:0000256" key="6">
    <source>
        <dbReference type="ARBA" id="ARBA00023014"/>
    </source>
</evidence>
<dbReference type="SFLD" id="SFLDS00029">
    <property type="entry name" value="Radical_SAM"/>
    <property type="match status" value="1"/>
</dbReference>
<evidence type="ECO:0000313" key="9">
    <source>
        <dbReference type="Proteomes" id="UP000199476"/>
    </source>
</evidence>
<dbReference type="InterPro" id="IPR032432">
    <property type="entry name" value="Radical_SAM_C"/>
</dbReference>
<dbReference type="STRING" id="321763.SAMN04488692_1204"/>
<evidence type="ECO:0000256" key="1">
    <source>
        <dbReference type="ARBA" id="ARBA00001966"/>
    </source>
</evidence>
<dbReference type="InterPro" id="IPR023404">
    <property type="entry name" value="rSAM_horseshoe"/>
</dbReference>
<organism evidence="8 9">
    <name type="scientific">Halarsenatibacter silvermanii</name>
    <dbReference type="NCBI Taxonomy" id="321763"/>
    <lineage>
        <taxon>Bacteria</taxon>
        <taxon>Bacillati</taxon>
        <taxon>Bacillota</taxon>
        <taxon>Clostridia</taxon>
        <taxon>Halanaerobiales</taxon>
        <taxon>Halarsenatibacteraceae</taxon>
        <taxon>Halarsenatibacter</taxon>
    </lineage>
</organism>
<sequence length="317" mass="36510">MEVYYKYSEHLKQKHGVKTYKLPLNLPLTCPNRDGLLGEEGCYYCGEKAAGFESKPDDSIRQQLTELKDHIGQRYNAEKFIAYLQNFTTTYLPLPKLKEYLQKALQVEDIVEITLSTRPDCLNEKYLEGIKKAVHSRDESISLTVELGLQTVNYHTLKRANRGHTLAQFIDAVKIAQEFDFEVGAHLILNLPGDNREDVRENARILSALKLDTVKLHALYLREGTEFGAQYEAGKLEIISLEEYKDRVIEFLQLLDPEIAVQRLLGRAPREGSLFVNWGRDNRQIHQEIVAEMEKRKVQQGEKFDYLGGRCLQKFSS</sequence>
<dbReference type="InterPro" id="IPR058240">
    <property type="entry name" value="rSAM_sf"/>
</dbReference>
<dbReference type="InterPro" id="IPR005911">
    <property type="entry name" value="YhcC-like"/>
</dbReference>
<dbReference type="PROSITE" id="PS51918">
    <property type="entry name" value="RADICAL_SAM"/>
    <property type="match status" value="1"/>
</dbReference>
<comment type="cofactor">
    <cofactor evidence="1">
        <name>[4Fe-4S] cluster</name>
        <dbReference type="ChEBI" id="CHEBI:49883"/>
    </cofactor>
</comment>
<dbReference type="InterPro" id="IPR006638">
    <property type="entry name" value="Elp3/MiaA/NifB-like_rSAM"/>
</dbReference>
<keyword evidence="9" id="KW-1185">Reference proteome</keyword>
<gene>
    <name evidence="8" type="ORF">SAMN04488692_1204</name>
</gene>
<dbReference type="InterPro" id="IPR039661">
    <property type="entry name" value="ELP3"/>
</dbReference>
<dbReference type="Gene3D" id="3.80.30.20">
    <property type="entry name" value="tm_1862 like domain"/>
    <property type="match status" value="1"/>
</dbReference>
<keyword evidence="2" id="KW-0004">4Fe-4S</keyword>
<dbReference type="EMBL" id="FNGO01000020">
    <property type="protein sequence ID" value="SDM18007.1"/>
    <property type="molecule type" value="Genomic_DNA"/>
</dbReference>
<proteinExistence type="predicted"/>
<dbReference type="OrthoDB" id="9801689at2"/>
<dbReference type="SMART" id="SM00729">
    <property type="entry name" value="Elp3"/>
    <property type="match status" value="1"/>
</dbReference>
<dbReference type="InterPro" id="IPR007197">
    <property type="entry name" value="rSAM"/>
</dbReference>
<dbReference type="Proteomes" id="UP000199476">
    <property type="component" value="Unassembled WGS sequence"/>
</dbReference>
<evidence type="ECO:0000313" key="8">
    <source>
        <dbReference type="EMBL" id="SDM18007.1"/>
    </source>
</evidence>
<evidence type="ECO:0000256" key="4">
    <source>
        <dbReference type="ARBA" id="ARBA00022723"/>
    </source>
</evidence>
<dbReference type="NCBIfam" id="TIGR01212">
    <property type="entry name" value="TIGR01212 family radical SAM protein"/>
    <property type="match status" value="1"/>
</dbReference>
<keyword evidence="6" id="KW-0411">Iron-sulfur</keyword>
<evidence type="ECO:0000256" key="3">
    <source>
        <dbReference type="ARBA" id="ARBA00022691"/>
    </source>
</evidence>
<dbReference type="Pfam" id="PF16199">
    <property type="entry name" value="Radical_SAM_C"/>
    <property type="match status" value="1"/>
</dbReference>
<dbReference type="GO" id="GO:0046872">
    <property type="term" value="F:metal ion binding"/>
    <property type="evidence" value="ECO:0007669"/>
    <property type="project" value="UniProtKB-KW"/>
</dbReference>
<reference evidence="8 9" key="1">
    <citation type="submission" date="2016-10" db="EMBL/GenBank/DDBJ databases">
        <authorList>
            <person name="de Groot N.N."/>
        </authorList>
    </citation>
    <scope>NUCLEOTIDE SEQUENCE [LARGE SCALE GENOMIC DNA]</scope>
    <source>
        <strain evidence="8 9">SLAS-1</strain>
    </source>
</reference>